<dbReference type="OrthoDB" id="9781963at2"/>
<dbReference type="KEGG" id="lrs:PX52LOC_00811"/>
<sequence length="464" mass="51583">MKTPPPPDRPFDPDDPNFDPWADDPNAPKEPGLSDDDDNDIPWSEPNEDAADENEDHEDTPTPLRVNPTAPVRGPVALLDSQLRGEIEFEILFQQTKAELLRPLPAPSPGESRRIFQLLAVALVLFLLSFLWESVRWIGMAVGVVFLHELGHFLAMRYFGYRDVKMFIVPFFGTVGPRRPETAAGWKRAVTYLMGPLPGLVAAAGLYFAFRPPVEHALFELIRMLLILNAFNLLPVVPLDGGRVLDALFLSRRPWAGTVFRAFTIAMLVVLMIWVETVIAKVVLGLIATFTLLATPLTHRQARSRKVLGGHFSSMPDHLADVPNDMLRELFGVALALANNYDPTRLAVVMRDLHGQAAMRLPSPRVAAVLLSLYLFAWALAAATVTPVAQAELSREEAVRPLLVAFQAATDAEGREPEWTACLNCWRAADPVIREDAFETLERVDLLSPKGVNYLTKLRPIVEK</sequence>
<dbReference type="AlphaFoldDB" id="A0A5C1A4C2"/>
<dbReference type="EMBL" id="CP042425">
    <property type="protein sequence ID" value="QEL13951.1"/>
    <property type="molecule type" value="Genomic_DNA"/>
</dbReference>
<evidence type="ECO:0000256" key="7">
    <source>
        <dbReference type="ARBA" id="ARBA00022801"/>
    </source>
</evidence>
<keyword evidence="11 13" id="KW-0472">Membrane</keyword>
<dbReference type="GO" id="GO:0008237">
    <property type="term" value="F:metallopeptidase activity"/>
    <property type="evidence" value="ECO:0007669"/>
    <property type="project" value="UniProtKB-KW"/>
</dbReference>
<proteinExistence type="inferred from homology"/>
<dbReference type="PANTHER" id="PTHR39188:SF3">
    <property type="entry name" value="STAGE IV SPORULATION PROTEIN FB"/>
    <property type="match status" value="1"/>
</dbReference>
<keyword evidence="16" id="KW-1185">Reference proteome</keyword>
<dbReference type="Proteomes" id="UP000324974">
    <property type="component" value="Chromosome"/>
</dbReference>
<evidence type="ECO:0000256" key="9">
    <source>
        <dbReference type="ARBA" id="ARBA00022989"/>
    </source>
</evidence>
<keyword evidence="7" id="KW-0378">Hydrolase</keyword>
<dbReference type="RefSeq" id="WP_149108878.1">
    <property type="nucleotide sequence ID" value="NZ_CP042425.1"/>
</dbReference>
<dbReference type="GO" id="GO:0016020">
    <property type="term" value="C:membrane"/>
    <property type="evidence" value="ECO:0007669"/>
    <property type="project" value="UniProtKB-SubCell"/>
</dbReference>
<keyword evidence="8" id="KW-0862">Zinc</keyword>
<evidence type="ECO:0000256" key="1">
    <source>
        <dbReference type="ARBA" id="ARBA00001947"/>
    </source>
</evidence>
<feature type="compositionally biased region" description="Acidic residues" evidence="12">
    <location>
        <begin position="33"/>
        <end position="58"/>
    </location>
</feature>
<keyword evidence="10" id="KW-0482">Metalloprotease</keyword>
<evidence type="ECO:0000256" key="2">
    <source>
        <dbReference type="ARBA" id="ARBA00004141"/>
    </source>
</evidence>
<dbReference type="CDD" id="cd06160">
    <property type="entry name" value="S2P-M50_like_2"/>
    <property type="match status" value="1"/>
</dbReference>
<feature type="transmembrane region" description="Helical" evidence="13">
    <location>
        <begin position="255"/>
        <end position="273"/>
    </location>
</feature>
<comment type="subcellular location">
    <subcellularLocation>
        <location evidence="2">Membrane</location>
        <topology evidence="2">Multi-pass membrane protein</topology>
    </subcellularLocation>
</comment>
<evidence type="ECO:0000313" key="15">
    <source>
        <dbReference type="EMBL" id="QEL13951.1"/>
    </source>
</evidence>
<feature type="domain" description="Peptidase M50" evidence="14">
    <location>
        <begin position="142"/>
        <end position="210"/>
    </location>
</feature>
<dbReference type="GO" id="GO:0006508">
    <property type="term" value="P:proteolysis"/>
    <property type="evidence" value="ECO:0007669"/>
    <property type="project" value="UniProtKB-KW"/>
</dbReference>
<evidence type="ECO:0000256" key="10">
    <source>
        <dbReference type="ARBA" id="ARBA00023049"/>
    </source>
</evidence>
<evidence type="ECO:0000256" key="12">
    <source>
        <dbReference type="SAM" id="MobiDB-lite"/>
    </source>
</evidence>
<protein>
    <submittedName>
        <fullName evidence="15">SREBP protease/CBS domain protein</fullName>
    </submittedName>
</protein>
<evidence type="ECO:0000256" key="5">
    <source>
        <dbReference type="ARBA" id="ARBA00022692"/>
    </source>
</evidence>
<accession>A0A5C1A4C2</accession>
<feature type="transmembrane region" description="Helical" evidence="13">
    <location>
        <begin position="216"/>
        <end position="234"/>
    </location>
</feature>
<feature type="transmembrane region" description="Helical" evidence="13">
    <location>
        <begin position="189"/>
        <end position="210"/>
    </location>
</feature>
<feature type="transmembrane region" description="Helical" evidence="13">
    <location>
        <begin position="366"/>
        <end position="385"/>
    </location>
</feature>
<organism evidence="15 16">
    <name type="scientific">Limnoglobus roseus</name>
    <dbReference type="NCBI Taxonomy" id="2598579"/>
    <lineage>
        <taxon>Bacteria</taxon>
        <taxon>Pseudomonadati</taxon>
        <taxon>Planctomycetota</taxon>
        <taxon>Planctomycetia</taxon>
        <taxon>Gemmatales</taxon>
        <taxon>Gemmataceae</taxon>
        <taxon>Limnoglobus</taxon>
    </lineage>
</organism>
<evidence type="ECO:0000256" key="13">
    <source>
        <dbReference type="SAM" id="Phobius"/>
    </source>
</evidence>
<evidence type="ECO:0000313" key="16">
    <source>
        <dbReference type="Proteomes" id="UP000324974"/>
    </source>
</evidence>
<reference evidence="16" key="1">
    <citation type="submission" date="2019-08" db="EMBL/GenBank/DDBJ databases">
        <title>Limnoglobus roseus gen. nov., sp. nov., a novel freshwater planctomycete with a giant genome from the family Gemmataceae.</title>
        <authorList>
            <person name="Kulichevskaya I.S."/>
            <person name="Naumoff D.G."/>
            <person name="Miroshnikov K."/>
            <person name="Ivanova A."/>
            <person name="Philippov D.A."/>
            <person name="Hakobyan A."/>
            <person name="Rijpstra I.C."/>
            <person name="Sinninghe Damste J.S."/>
            <person name="Liesack W."/>
            <person name="Dedysh S.N."/>
        </authorList>
    </citation>
    <scope>NUCLEOTIDE SEQUENCE [LARGE SCALE GENOMIC DNA]</scope>
    <source>
        <strain evidence="16">PX52</strain>
    </source>
</reference>
<dbReference type="GO" id="GO:0046872">
    <property type="term" value="F:metal ion binding"/>
    <property type="evidence" value="ECO:0007669"/>
    <property type="project" value="UniProtKB-KW"/>
</dbReference>
<feature type="transmembrane region" description="Helical" evidence="13">
    <location>
        <begin position="138"/>
        <end position="159"/>
    </location>
</feature>
<comment type="cofactor">
    <cofactor evidence="1">
        <name>Zn(2+)</name>
        <dbReference type="ChEBI" id="CHEBI:29105"/>
    </cofactor>
</comment>
<comment type="similarity">
    <text evidence="3">Belongs to the peptidase M50B family.</text>
</comment>
<name>A0A5C1A4C2_9BACT</name>
<dbReference type="PANTHER" id="PTHR39188">
    <property type="entry name" value="MEMBRANE-ASSOCIATED ZINC METALLOPROTEASE M50B"/>
    <property type="match status" value="1"/>
</dbReference>
<keyword evidence="5 13" id="KW-0812">Transmembrane</keyword>
<evidence type="ECO:0000256" key="3">
    <source>
        <dbReference type="ARBA" id="ARBA00007931"/>
    </source>
</evidence>
<keyword evidence="9 13" id="KW-1133">Transmembrane helix</keyword>
<evidence type="ECO:0000256" key="11">
    <source>
        <dbReference type="ARBA" id="ARBA00023136"/>
    </source>
</evidence>
<keyword evidence="6" id="KW-0479">Metal-binding</keyword>
<dbReference type="InterPro" id="IPR008915">
    <property type="entry name" value="Peptidase_M50"/>
</dbReference>
<evidence type="ECO:0000259" key="14">
    <source>
        <dbReference type="Pfam" id="PF02163"/>
    </source>
</evidence>
<feature type="transmembrane region" description="Helical" evidence="13">
    <location>
        <begin position="115"/>
        <end position="132"/>
    </location>
</feature>
<feature type="region of interest" description="Disordered" evidence="12">
    <location>
        <begin position="1"/>
        <end position="71"/>
    </location>
</feature>
<evidence type="ECO:0000256" key="6">
    <source>
        <dbReference type="ARBA" id="ARBA00022723"/>
    </source>
</evidence>
<evidence type="ECO:0000256" key="4">
    <source>
        <dbReference type="ARBA" id="ARBA00022670"/>
    </source>
</evidence>
<gene>
    <name evidence="15" type="ORF">PX52LOC_00811</name>
</gene>
<dbReference type="Pfam" id="PF02163">
    <property type="entry name" value="Peptidase_M50"/>
    <property type="match status" value="1"/>
</dbReference>
<evidence type="ECO:0000256" key="8">
    <source>
        <dbReference type="ARBA" id="ARBA00022833"/>
    </source>
</evidence>
<keyword evidence="4 15" id="KW-0645">Protease</keyword>